<dbReference type="GO" id="GO:0032259">
    <property type="term" value="P:methylation"/>
    <property type="evidence" value="ECO:0007669"/>
    <property type="project" value="UniProtKB-KW"/>
</dbReference>
<dbReference type="GO" id="GO:0008168">
    <property type="term" value="F:methyltransferase activity"/>
    <property type="evidence" value="ECO:0007669"/>
    <property type="project" value="UniProtKB-KW"/>
</dbReference>
<dbReference type="AlphaFoldDB" id="A0A5Q0M5E3"/>
<dbReference type="RefSeq" id="WP_153283482.1">
    <property type="nucleotide sequence ID" value="NZ_CP045644.1"/>
</dbReference>
<dbReference type="PANTHER" id="PTHR43464">
    <property type="entry name" value="METHYLTRANSFERASE"/>
    <property type="match status" value="1"/>
</dbReference>
<keyword evidence="2" id="KW-0489">Methyltransferase</keyword>
<dbReference type="Pfam" id="PF08242">
    <property type="entry name" value="Methyltransf_12"/>
    <property type="match status" value="1"/>
</dbReference>
<dbReference type="Proteomes" id="UP000326780">
    <property type="component" value="Chromosome"/>
</dbReference>
<keyword evidence="2" id="KW-0808">Transferase</keyword>
<dbReference type="EMBL" id="CP045644">
    <property type="protein sequence ID" value="QFZ84861.1"/>
    <property type="molecule type" value="Genomic_DNA"/>
</dbReference>
<evidence type="ECO:0000313" key="2">
    <source>
        <dbReference type="EMBL" id="QFZ84861.1"/>
    </source>
</evidence>
<feature type="domain" description="Methyltransferase type 12" evidence="1">
    <location>
        <begin position="50"/>
        <end position="144"/>
    </location>
</feature>
<protein>
    <submittedName>
        <fullName evidence="2">Methyltransferase domain-containing protein</fullName>
    </submittedName>
</protein>
<reference evidence="2 3" key="1">
    <citation type="submission" date="2019-10" db="EMBL/GenBank/DDBJ databases">
        <title>Complete genome sequence of Variovorax paradoxus 5C-2.</title>
        <authorList>
            <person name="Gogoleva N.E."/>
            <person name="Balkin A.S."/>
        </authorList>
    </citation>
    <scope>NUCLEOTIDE SEQUENCE [LARGE SCALE GENOMIC DNA]</scope>
    <source>
        <strain evidence="2 3">5C-2</strain>
    </source>
</reference>
<dbReference type="CDD" id="cd02440">
    <property type="entry name" value="AdoMet_MTases"/>
    <property type="match status" value="1"/>
</dbReference>
<dbReference type="InterPro" id="IPR013217">
    <property type="entry name" value="Methyltransf_12"/>
</dbReference>
<proteinExistence type="predicted"/>
<evidence type="ECO:0000313" key="3">
    <source>
        <dbReference type="Proteomes" id="UP000326780"/>
    </source>
</evidence>
<dbReference type="Gene3D" id="3.40.50.150">
    <property type="entry name" value="Vaccinia Virus protein VP39"/>
    <property type="match status" value="1"/>
</dbReference>
<evidence type="ECO:0000259" key="1">
    <source>
        <dbReference type="Pfam" id="PF08242"/>
    </source>
</evidence>
<sequence length="227" mass="24360">MSQPSSAFGTSSATKNYAEKTARLVPGLHDLQTMSALLVAERAPDAANVLVIGAGGGMELKVLAQAHPRWHFVGVDPSQPMLDLASETLGPLAERVALHHGYTDTAPDGPFDAATCLLTMHFLTLDERRATLMEIRRRLKPGAPFVMAHLSFPQADGERELWLSRYVAFAAASGVDPDNARKAASAIGSTLTLLSPAQEEALLEETGFTNVRLFYAGMAFRGWVAQA</sequence>
<gene>
    <name evidence="2" type="ORF">GFK26_19910</name>
</gene>
<dbReference type="SUPFAM" id="SSF53335">
    <property type="entry name" value="S-adenosyl-L-methionine-dependent methyltransferases"/>
    <property type="match status" value="1"/>
</dbReference>
<accession>A0A5Q0M5E3</accession>
<dbReference type="InterPro" id="IPR029063">
    <property type="entry name" value="SAM-dependent_MTases_sf"/>
</dbReference>
<name>A0A5Q0M5E3_VARPD</name>
<organism evidence="2 3">
    <name type="scientific">Variovorax paradoxus</name>
    <dbReference type="NCBI Taxonomy" id="34073"/>
    <lineage>
        <taxon>Bacteria</taxon>
        <taxon>Pseudomonadati</taxon>
        <taxon>Pseudomonadota</taxon>
        <taxon>Betaproteobacteria</taxon>
        <taxon>Burkholderiales</taxon>
        <taxon>Comamonadaceae</taxon>
        <taxon>Variovorax</taxon>
    </lineage>
</organism>
<dbReference type="PANTHER" id="PTHR43464:SF58">
    <property type="entry name" value="BLR7975 PROTEIN"/>
    <property type="match status" value="1"/>
</dbReference>